<evidence type="ECO:0000256" key="3">
    <source>
        <dbReference type="ARBA" id="ARBA00006490"/>
    </source>
</evidence>
<dbReference type="PANTHER" id="PTHR11601">
    <property type="entry name" value="CYSTEINE DESULFURYLASE FAMILY MEMBER"/>
    <property type="match status" value="1"/>
</dbReference>
<dbReference type="InterPro" id="IPR000192">
    <property type="entry name" value="Aminotrans_V_dom"/>
</dbReference>
<sequence length="387" mass="39769">MRTYLDHNATTPVRPDVIEAVAHAMRLTGNASSVHADGQAALRLVETARRQVGKALCARAEDVIFTSCGTEALNLALHSAIRAGGAGRILHSAIEHEAVADTAKASGLPVEEIPVTAAGLADLGWLEDRLGHWDPARDGRPVLALMLANNEIGTIQPVAEAAALVREHDGLVVVDAIQAVGKIAVDFAGLGADYMAISAHKFGGPQGVGALIAACNAPLERQLRGGGQEKGRRSGTLNVAGIAGLGLAIEQAVAGLDDFARLADWRDAMAAGLKQAAPDIHIPGEGAPRLPNTLGIAVPGWKGETQVMALDLAGFSVSAGSACSSGKAHGSKIGNATGLDADASRGFLRVSLGWNSTADQADAFVKAWSEAHGRARPEHSNALKAVS</sequence>
<dbReference type="Gene3D" id="1.10.260.50">
    <property type="match status" value="1"/>
</dbReference>
<reference evidence="12" key="1">
    <citation type="journal article" date="2014" name="Int. J. Syst. Evol. Microbiol.">
        <title>Complete genome sequence of Corynebacterium casei LMG S-19264T (=DSM 44701T), isolated from a smear-ripened cheese.</title>
        <authorList>
            <consortium name="US DOE Joint Genome Institute (JGI-PGF)"/>
            <person name="Walter F."/>
            <person name="Albersmeier A."/>
            <person name="Kalinowski J."/>
            <person name="Ruckert C."/>
        </authorList>
    </citation>
    <scope>NUCLEOTIDE SEQUENCE</scope>
    <source>
        <strain evidence="12">VKM B-1513</strain>
    </source>
</reference>
<evidence type="ECO:0000313" key="13">
    <source>
        <dbReference type="Proteomes" id="UP001143486"/>
    </source>
</evidence>
<dbReference type="Proteomes" id="UP001143486">
    <property type="component" value="Unassembled WGS sequence"/>
</dbReference>
<keyword evidence="5" id="KW-0808">Transferase</keyword>
<evidence type="ECO:0000256" key="4">
    <source>
        <dbReference type="ARBA" id="ARBA00013558"/>
    </source>
</evidence>
<comment type="similarity">
    <text evidence="3">Belongs to the class-V pyridoxal-phosphate-dependent aminotransferase family. NifS/IscS subfamily.</text>
</comment>
<organism evidence="12 13">
    <name type="scientific">Maricaulis virginensis</name>
    <dbReference type="NCBI Taxonomy" id="144022"/>
    <lineage>
        <taxon>Bacteria</taxon>
        <taxon>Pseudomonadati</taxon>
        <taxon>Pseudomonadota</taxon>
        <taxon>Alphaproteobacteria</taxon>
        <taxon>Maricaulales</taxon>
        <taxon>Maricaulaceae</taxon>
        <taxon>Maricaulis</taxon>
    </lineage>
</organism>
<dbReference type="InterPro" id="IPR016454">
    <property type="entry name" value="Cysteine_dSase"/>
</dbReference>
<dbReference type="GO" id="GO:0046872">
    <property type="term" value="F:metal ion binding"/>
    <property type="evidence" value="ECO:0007669"/>
    <property type="project" value="UniProtKB-KW"/>
</dbReference>
<dbReference type="GO" id="GO:0051536">
    <property type="term" value="F:iron-sulfur cluster binding"/>
    <property type="evidence" value="ECO:0007669"/>
    <property type="project" value="UniProtKB-KW"/>
</dbReference>
<comment type="function">
    <text evidence="2">Catalyzes the removal of elemental sulfur atoms from cysteine to produce alanine. Seems to participate in the biosynthesis of the nitrogenase metalloclusters by providing the inorganic sulfur required for the Fe-S core formation.</text>
</comment>
<dbReference type="Gene3D" id="3.90.1150.10">
    <property type="entry name" value="Aspartate Aminotransferase, domain 1"/>
    <property type="match status" value="1"/>
</dbReference>
<dbReference type="GO" id="GO:0008483">
    <property type="term" value="F:transaminase activity"/>
    <property type="evidence" value="ECO:0007669"/>
    <property type="project" value="UniProtKB-KW"/>
</dbReference>
<dbReference type="InterPro" id="IPR015421">
    <property type="entry name" value="PyrdxlP-dep_Trfase_major"/>
</dbReference>
<keyword evidence="12" id="KW-0032">Aminotransferase</keyword>
<gene>
    <name evidence="12" type="ORF">GCM10017621_19470</name>
</gene>
<dbReference type="SUPFAM" id="SSF53383">
    <property type="entry name" value="PLP-dependent transferases"/>
    <property type="match status" value="1"/>
</dbReference>
<evidence type="ECO:0000256" key="5">
    <source>
        <dbReference type="ARBA" id="ARBA00022679"/>
    </source>
</evidence>
<evidence type="ECO:0000313" key="12">
    <source>
        <dbReference type="EMBL" id="GLK52439.1"/>
    </source>
</evidence>
<feature type="domain" description="Aminotransferase class V" evidence="11">
    <location>
        <begin position="3"/>
        <end position="364"/>
    </location>
</feature>
<dbReference type="Gene3D" id="3.40.640.10">
    <property type="entry name" value="Type I PLP-dependent aspartate aminotransferase-like (Major domain)"/>
    <property type="match status" value="1"/>
</dbReference>
<keyword evidence="7" id="KW-0663">Pyridoxal phosphate</keyword>
<evidence type="ECO:0000256" key="10">
    <source>
        <dbReference type="ARBA" id="ARBA00050776"/>
    </source>
</evidence>
<reference evidence="12" key="2">
    <citation type="submission" date="2023-01" db="EMBL/GenBank/DDBJ databases">
        <authorList>
            <person name="Sun Q."/>
            <person name="Evtushenko L."/>
        </authorList>
    </citation>
    <scope>NUCLEOTIDE SEQUENCE</scope>
    <source>
        <strain evidence="12">VKM B-1513</strain>
    </source>
</reference>
<comment type="catalytic activity">
    <reaction evidence="10">
        <text>(sulfur carrier)-H + L-cysteine = (sulfur carrier)-SH + L-alanine</text>
        <dbReference type="Rhea" id="RHEA:43892"/>
        <dbReference type="Rhea" id="RHEA-COMP:14737"/>
        <dbReference type="Rhea" id="RHEA-COMP:14739"/>
        <dbReference type="ChEBI" id="CHEBI:29917"/>
        <dbReference type="ChEBI" id="CHEBI:35235"/>
        <dbReference type="ChEBI" id="CHEBI:57972"/>
        <dbReference type="ChEBI" id="CHEBI:64428"/>
        <dbReference type="EC" id="2.8.1.7"/>
    </reaction>
</comment>
<dbReference type="InterPro" id="IPR015424">
    <property type="entry name" value="PyrdxlP-dep_Trfase"/>
</dbReference>
<evidence type="ECO:0000259" key="11">
    <source>
        <dbReference type="Pfam" id="PF00266"/>
    </source>
</evidence>
<comment type="caution">
    <text evidence="12">The sequence shown here is derived from an EMBL/GenBank/DDBJ whole genome shotgun (WGS) entry which is preliminary data.</text>
</comment>
<evidence type="ECO:0000256" key="8">
    <source>
        <dbReference type="ARBA" id="ARBA00023004"/>
    </source>
</evidence>
<dbReference type="InterPro" id="IPR015422">
    <property type="entry name" value="PyrdxlP-dep_Trfase_small"/>
</dbReference>
<dbReference type="GO" id="GO:0031071">
    <property type="term" value="F:cysteine desulfurase activity"/>
    <property type="evidence" value="ECO:0007669"/>
    <property type="project" value="UniProtKB-EC"/>
</dbReference>
<dbReference type="Pfam" id="PF00266">
    <property type="entry name" value="Aminotran_5"/>
    <property type="match status" value="1"/>
</dbReference>
<accession>A0A9W6MP00</accession>
<proteinExistence type="inferred from homology"/>
<comment type="cofactor">
    <cofactor evidence="1">
        <name>pyridoxal 5'-phosphate</name>
        <dbReference type="ChEBI" id="CHEBI:597326"/>
    </cofactor>
</comment>
<evidence type="ECO:0000256" key="7">
    <source>
        <dbReference type="ARBA" id="ARBA00022898"/>
    </source>
</evidence>
<evidence type="ECO:0000256" key="2">
    <source>
        <dbReference type="ARBA" id="ARBA00003120"/>
    </source>
</evidence>
<keyword evidence="13" id="KW-1185">Reference proteome</keyword>
<dbReference type="RefSeq" id="WP_271186806.1">
    <property type="nucleotide sequence ID" value="NZ_BSFE01000004.1"/>
</dbReference>
<dbReference type="PIRSF" id="PIRSF005572">
    <property type="entry name" value="NifS"/>
    <property type="match status" value="1"/>
</dbReference>
<keyword evidence="6" id="KW-0479">Metal-binding</keyword>
<dbReference type="AlphaFoldDB" id="A0A9W6MP00"/>
<dbReference type="EMBL" id="BSFE01000004">
    <property type="protein sequence ID" value="GLK52439.1"/>
    <property type="molecule type" value="Genomic_DNA"/>
</dbReference>
<protein>
    <recommendedName>
        <fullName evidence="4">Cysteine desulfurase</fullName>
    </recommendedName>
</protein>
<name>A0A9W6MP00_9PROT</name>
<dbReference type="PANTHER" id="PTHR11601:SF34">
    <property type="entry name" value="CYSTEINE DESULFURASE"/>
    <property type="match status" value="1"/>
</dbReference>
<keyword evidence="9" id="KW-0411">Iron-sulfur</keyword>
<evidence type="ECO:0000256" key="9">
    <source>
        <dbReference type="ARBA" id="ARBA00023014"/>
    </source>
</evidence>
<keyword evidence="8" id="KW-0408">Iron</keyword>
<evidence type="ECO:0000256" key="1">
    <source>
        <dbReference type="ARBA" id="ARBA00001933"/>
    </source>
</evidence>
<evidence type="ECO:0000256" key="6">
    <source>
        <dbReference type="ARBA" id="ARBA00022723"/>
    </source>
</evidence>